<accession>A0A0J6VWG6</accession>
<dbReference type="Proteomes" id="UP000036513">
    <property type="component" value="Unassembled WGS sequence"/>
</dbReference>
<sequence length="55" mass="5832">MSSCESALVDALTRPVEGPVSAPVLTWVVTGAWPRPVMPFDTAYAQPAWSDSLGL</sequence>
<reference evidence="1 2" key="1">
    <citation type="journal article" date="2015" name="Genome Biol. Evol.">
        <title>Characterization of Three Mycobacterium spp. with Potential Use in Bioremediation by Genome Sequencing and Comparative Genomics.</title>
        <authorList>
            <person name="Das S."/>
            <person name="Pettersson B.M."/>
            <person name="Behra P.R."/>
            <person name="Ramesh M."/>
            <person name="Dasgupta S."/>
            <person name="Bhattacharya A."/>
            <person name="Kirsebom L.A."/>
        </authorList>
    </citation>
    <scope>NUCLEOTIDE SEQUENCE [LARGE SCALE GENOMIC DNA]</scope>
    <source>
        <strain evidence="1 2">DSM 43826</strain>
    </source>
</reference>
<comment type="caution">
    <text evidence="1">The sequence shown here is derived from an EMBL/GenBank/DDBJ whole genome shotgun (WGS) entry which is preliminary data.</text>
</comment>
<gene>
    <name evidence="1" type="ORF">MCHLDSM_03775</name>
</gene>
<proteinExistence type="predicted"/>
<keyword evidence="2" id="KW-1185">Reference proteome</keyword>
<dbReference type="PATRIC" id="fig|37916.4.peg.3719"/>
<dbReference type="EMBL" id="JYNL01000037">
    <property type="protein sequence ID" value="KMO73757.1"/>
    <property type="molecule type" value="Genomic_DNA"/>
</dbReference>
<evidence type="ECO:0000313" key="2">
    <source>
        <dbReference type="Proteomes" id="UP000036513"/>
    </source>
</evidence>
<name>A0A0J6VWG6_9MYCO</name>
<protein>
    <submittedName>
        <fullName evidence="1">Uncharacterized protein</fullName>
    </submittedName>
</protein>
<evidence type="ECO:0000313" key="1">
    <source>
        <dbReference type="EMBL" id="KMO73757.1"/>
    </source>
</evidence>
<dbReference type="AlphaFoldDB" id="A0A0J6VWG6"/>
<organism evidence="1 2">
    <name type="scientific">Mycolicibacterium chlorophenolicum</name>
    <dbReference type="NCBI Taxonomy" id="37916"/>
    <lineage>
        <taxon>Bacteria</taxon>
        <taxon>Bacillati</taxon>
        <taxon>Actinomycetota</taxon>
        <taxon>Actinomycetes</taxon>
        <taxon>Mycobacteriales</taxon>
        <taxon>Mycobacteriaceae</taxon>
        <taxon>Mycolicibacterium</taxon>
    </lineage>
</organism>
<dbReference type="RefSeq" id="WP_168440125.1">
    <property type="nucleotide sequence ID" value="NZ_JYNL01000037.1"/>
</dbReference>